<evidence type="ECO:0000256" key="3">
    <source>
        <dbReference type="ARBA" id="ARBA00022448"/>
    </source>
</evidence>
<dbReference type="Pfam" id="PF08627">
    <property type="entry name" value="CRT-like"/>
    <property type="match status" value="2"/>
</dbReference>
<comment type="caution">
    <text evidence="9">The sequence shown here is derived from an EMBL/GenBank/DDBJ whole genome shotgun (WGS) entry which is preliminary data.</text>
</comment>
<keyword evidence="4 8" id="KW-0812">Transmembrane</keyword>
<keyword evidence="10" id="KW-1185">Reference proteome</keyword>
<feature type="transmembrane region" description="Helical" evidence="8">
    <location>
        <begin position="414"/>
        <end position="432"/>
    </location>
</feature>
<evidence type="ECO:0000256" key="5">
    <source>
        <dbReference type="ARBA" id="ARBA00022989"/>
    </source>
</evidence>
<accession>A0ABP0NW28</accession>
<evidence type="ECO:0008006" key="11">
    <source>
        <dbReference type="Google" id="ProtNLM"/>
    </source>
</evidence>
<evidence type="ECO:0000256" key="2">
    <source>
        <dbReference type="ARBA" id="ARBA00006690"/>
    </source>
</evidence>
<feature type="transmembrane region" description="Helical" evidence="8">
    <location>
        <begin position="184"/>
        <end position="203"/>
    </location>
</feature>
<feature type="region of interest" description="Disordered" evidence="7">
    <location>
        <begin position="1"/>
        <end position="35"/>
    </location>
</feature>
<name>A0ABP0NW28_9DINO</name>
<feature type="transmembrane region" description="Helical" evidence="8">
    <location>
        <begin position="237"/>
        <end position="257"/>
    </location>
</feature>
<keyword evidence="3" id="KW-0813">Transport</keyword>
<dbReference type="PANTHER" id="PTHR31326:SF1">
    <property type="entry name" value="PROTEIN CLT2, CHLOROPLASTIC"/>
    <property type="match status" value="1"/>
</dbReference>
<feature type="transmembrane region" description="Helical" evidence="8">
    <location>
        <begin position="134"/>
        <end position="152"/>
    </location>
</feature>
<feature type="transmembrane region" description="Helical" evidence="8">
    <location>
        <begin position="209"/>
        <end position="230"/>
    </location>
</feature>
<feature type="transmembrane region" description="Helical" evidence="8">
    <location>
        <begin position="269"/>
        <end position="289"/>
    </location>
</feature>
<evidence type="ECO:0000256" key="6">
    <source>
        <dbReference type="ARBA" id="ARBA00023136"/>
    </source>
</evidence>
<protein>
    <recommendedName>
        <fullName evidence="11">EamA domain-containing protein</fullName>
    </recommendedName>
</protein>
<reference evidence="9 10" key="1">
    <citation type="submission" date="2024-02" db="EMBL/GenBank/DDBJ databases">
        <authorList>
            <person name="Chen Y."/>
            <person name="Shah S."/>
            <person name="Dougan E. K."/>
            <person name="Thang M."/>
            <person name="Chan C."/>
        </authorList>
    </citation>
    <scope>NUCLEOTIDE SEQUENCE [LARGE SCALE GENOMIC DNA]</scope>
</reference>
<evidence type="ECO:0000313" key="9">
    <source>
        <dbReference type="EMBL" id="CAK9067786.1"/>
    </source>
</evidence>
<evidence type="ECO:0000256" key="4">
    <source>
        <dbReference type="ARBA" id="ARBA00022692"/>
    </source>
</evidence>
<dbReference type="EMBL" id="CAXAMN010022251">
    <property type="protein sequence ID" value="CAK9067786.1"/>
    <property type="molecule type" value="Genomic_DNA"/>
</dbReference>
<organism evidence="9 10">
    <name type="scientific">Durusdinium trenchii</name>
    <dbReference type="NCBI Taxonomy" id="1381693"/>
    <lineage>
        <taxon>Eukaryota</taxon>
        <taxon>Sar</taxon>
        <taxon>Alveolata</taxon>
        <taxon>Dinophyceae</taxon>
        <taxon>Suessiales</taxon>
        <taxon>Symbiodiniaceae</taxon>
        <taxon>Durusdinium</taxon>
    </lineage>
</organism>
<keyword evidence="6 8" id="KW-0472">Membrane</keyword>
<dbReference type="InterPro" id="IPR013936">
    <property type="entry name" value="CRT-like"/>
</dbReference>
<feature type="transmembrane region" description="Helical" evidence="8">
    <location>
        <begin position="351"/>
        <end position="370"/>
    </location>
</feature>
<keyword evidence="5 8" id="KW-1133">Transmembrane helix</keyword>
<comment type="similarity">
    <text evidence="2">Belongs to the CRT-like transporter family.</text>
</comment>
<sequence length="446" mass="48929">MELWYPAPSSQSLDLPTLSWAPRRSPGGSPHFAGRASTVASAQVRTGLDPRARAATSCAAGVLVLLALRASRGRQVARHAGFAQQPRLPRHRWDPEETEGNTMGKNFFLSTVFLLSSGANKVLLRILLVLVSKYAFLLGVVTNCVYISVFYLQFRLSLAAAGASDDESRADSFRFALNGRGLRLLAGAGTCEAVAFVLLPLFASMLPGSLLPVMSQGLLIFSMIFSFLFLGRRYDLLQVMGVVVVATGVGICTWPNLTGDGFTVYRGKIFESLGLFMSYGFISMSLVLKELAFVRFKKWRKENGHKKGELNLEMVNFATALWQGWALMLLWPVNFAVLTKLDTATYFGSAFHAFKLAGPWLLAYIAVNLVYTEVTTLVLKELSAVIFLLVNVLNVPLVSLFFCFKLPLLGAAPFRWSFVAGLVVIIGGLLTYNHKTLKMSRATKAN</sequence>
<proteinExistence type="inferred from homology"/>
<evidence type="ECO:0000256" key="7">
    <source>
        <dbReference type="SAM" id="MobiDB-lite"/>
    </source>
</evidence>
<feature type="transmembrane region" description="Helical" evidence="8">
    <location>
        <begin position="382"/>
        <end position="402"/>
    </location>
</feature>
<dbReference type="PANTHER" id="PTHR31326">
    <property type="entry name" value="PROTEIN CLT2, CHLOROPLASTIC"/>
    <property type="match status" value="1"/>
</dbReference>
<dbReference type="Proteomes" id="UP001642484">
    <property type="component" value="Unassembled WGS sequence"/>
</dbReference>
<dbReference type="SUPFAM" id="SSF103481">
    <property type="entry name" value="Multidrug resistance efflux transporter EmrE"/>
    <property type="match status" value="1"/>
</dbReference>
<evidence type="ECO:0000313" key="10">
    <source>
        <dbReference type="Proteomes" id="UP001642484"/>
    </source>
</evidence>
<comment type="subcellular location">
    <subcellularLocation>
        <location evidence="1">Membrane</location>
        <topology evidence="1">Multi-pass membrane protein</topology>
    </subcellularLocation>
</comment>
<evidence type="ECO:0000256" key="1">
    <source>
        <dbReference type="ARBA" id="ARBA00004141"/>
    </source>
</evidence>
<gene>
    <name evidence="9" type="ORF">CCMP2556_LOCUS33301</name>
</gene>
<dbReference type="InterPro" id="IPR037185">
    <property type="entry name" value="EmrE-like"/>
</dbReference>
<evidence type="ECO:0000256" key="8">
    <source>
        <dbReference type="SAM" id="Phobius"/>
    </source>
</evidence>
<feature type="transmembrane region" description="Helical" evidence="8">
    <location>
        <begin position="310"/>
        <end position="331"/>
    </location>
</feature>